<proteinExistence type="predicted"/>
<evidence type="ECO:0000313" key="1">
    <source>
        <dbReference type="EMBL" id="GEN35936.1"/>
    </source>
</evidence>
<dbReference type="AlphaFoldDB" id="A0A511VAH4"/>
<accession>A0A511VAH4</accession>
<gene>
    <name evidence="1" type="ORF">ADA01nite_33960</name>
</gene>
<protein>
    <submittedName>
        <fullName evidence="1">Uncharacterized protein</fullName>
    </submittedName>
</protein>
<dbReference type="OrthoDB" id="2990676at2"/>
<evidence type="ECO:0000313" key="2">
    <source>
        <dbReference type="Proteomes" id="UP000321157"/>
    </source>
</evidence>
<comment type="caution">
    <text evidence="1">The sequence shown here is derived from an EMBL/GenBank/DDBJ whole genome shotgun (WGS) entry which is preliminary data.</text>
</comment>
<reference evidence="1 2" key="1">
    <citation type="submission" date="2019-07" db="EMBL/GenBank/DDBJ databases">
        <title>Whole genome shotgun sequence of Aneurinibacillus danicus NBRC 102444.</title>
        <authorList>
            <person name="Hosoyama A."/>
            <person name="Uohara A."/>
            <person name="Ohji S."/>
            <person name="Ichikawa N."/>
        </authorList>
    </citation>
    <scope>NUCLEOTIDE SEQUENCE [LARGE SCALE GENOMIC DNA]</scope>
    <source>
        <strain evidence="1 2">NBRC 102444</strain>
    </source>
</reference>
<sequence length="89" mass="10160">MIRKEGRVERSDKKIRVNAGLSKESHALLEQLAYAVQTPKTILAAEIIELCLNNPDFITYIQKIHNVPDGRRVIPVSENGKITYMWTQP</sequence>
<dbReference type="EMBL" id="BJXX01000159">
    <property type="protein sequence ID" value="GEN35936.1"/>
    <property type="molecule type" value="Genomic_DNA"/>
</dbReference>
<dbReference type="Proteomes" id="UP000321157">
    <property type="component" value="Unassembled WGS sequence"/>
</dbReference>
<dbReference type="RefSeq" id="WP_146811442.1">
    <property type="nucleotide sequence ID" value="NZ_BJXX01000159.1"/>
</dbReference>
<name>A0A511VAH4_9BACL</name>
<keyword evidence="2" id="KW-1185">Reference proteome</keyword>
<organism evidence="1 2">
    <name type="scientific">Aneurinibacillus danicus</name>
    <dbReference type="NCBI Taxonomy" id="267746"/>
    <lineage>
        <taxon>Bacteria</taxon>
        <taxon>Bacillati</taxon>
        <taxon>Bacillota</taxon>
        <taxon>Bacilli</taxon>
        <taxon>Bacillales</taxon>
        <taxon>Paenibacillaceae</taxon>
        <taxon>Aneurinibacillus group</taxon>
        <taxon>Aneurinibacillus</taxon>
    </lineage>
</organism>